<evidence type="ECO:0000256" key="5">
    <source>
        <dbReference type="ARBA" id="ARBA00022777"/>
    </source>
</evidence>
<sequence length="403" mass="43229">MSSASATIVPGPGDTVLKVYPGSLDRETRAALEREQAALSGIASILQVDEIGKLADGRTALRMPRCDRSLATLAEPLPVQDALIIGETVARVLAAAHRAGVVHGSVSPGNVLIRHTGEPVVADFGVALRRRFPRDPLHGLEFTAPETVRDQTMDERTDRYGLGAVLYLALTGEPPHRTVVGEQPGTRIHRVLTEPVAPITRPDVPDELVALVGELLAKDPERRPEDPEARLKQLHRRLTAARAGIPLDLPAEPILVLEPSRPEQPPPEAAASKRKYVIAAAVLAGICGAVAVPWLLSGSEETPSAPPPTAAPPSSGVAIQLAPPVDHETYVELSWTANAELDFAIILAEEGRAEPQVILTQRTKQRRVDVRPGLRYCFQIQGSSPQGTYESAFQPLRGAVCKH</sequence>
<dbReference type="EMBL" id="JADBEJ010000001">
    <property type="protein sequence ID" value="MBE1573549.1"/>
    <property type="molecule type" value="Genomic_DNA"/>
</dbReference>
<keyword evidence="6" id="KW-0067">ATP-binding</keyword>
<organism evidence="8 9">
    <name type="scientific">Amycolatopsis roodepoortensis</name>
    <dbReference type="NCBI Taxonomy" id="700274"/>
    <lineage>
        <taxon>Bacteria</taxon>
        <taxon>Bacillati</taxon>
        <taxon>Actinomycetota</taxon>
        <taxon>Actinomycetes</taxon>
        <taxon>Pseudonocardiales</taxon>
        <taxon>Pseudonocardiaceae</taxon>
        <taxon>Amycolatopsis</taxon>
    </lineage>
</organism>
<evidence type="ECO:0000256" key="3">
    <source>
        <dbReference type="ARBA" id="ARBA00022679"/>
    </source>
</evidence>
<dbReference type="RefSeq" id="WP_192741349.1">
    <property type="nucleotide sequence ID" value="NZ_JADBEJ010000001.1"/>
</dbReference>
<dbReference type="PROSITE" id="PS50011">
    <property type="entry name" value="PROTEIN_KINASE_DOM"/>
    <property type="match status" value="1"/>
</dbReference>
<dbReference type="PANTHER" id="PTHR43289:SF6">
    <property type="entry name" value="SERINE_THREONINE-PROTEIN KINASE NEKL-3"/>
    <property type="match status" value="1"/>
</dbReference>
<evidence type="ECO:0000313" key="8">
    <source>
        <dbReference type="EMBL" id="MBE1573549.1"/>
    </source>
</evidence>
<dbReference type="CDD" id="cd14014">
    <property type="entry name" value="STKc_PknB_like"/>
    <property type="match status" value="1"/>
</dbReference>
<keyword evidence="4" id="KW-0547">Nucleotide-binding</keyword>
<dbReference type="PANTHER" id="PTHR43289">
    <property type="entry name" value="MITOGEN-ACTIVATED PROTEIN KINASE KINASE KINASE 20-RELATED"/>
    <property type="match status" value="1"/>
</dbReference>
<proteinExistence type="predicted"/>
<dbReference type="EC" id="2.7.11.1" evidence="1"/>
<dbReference type="InterPro" id="IPR011009">
    <property type="entry name" value="Kinase-like_dom_sf"/>
</dbReference>
<keyword evidence="9" id="KW-1185">Reference proteome</keyword>
<dbReference type="GO" id="GO:0004674">
    <property type="term" value="F:protein serine/threonine kinase activity"/>
    <property type="evidence" value="ECO:0007669"/>
    <property type="project" value="UniProtKB-KW"/>
</dbReference>
<dbReference type="SMART" id="SM00220">
    <property type="entry name" value="S_TKc"/>
    <property type="match status" value="1"/>
</dbReference>
<keyword evidence="5 8" id="KW-0418">Kinase</keyword>
<keyword evidence="3" id="KW-0808">Transferase</keyword>
<evidence type="ECO:0000313" key="9">
    <source>
        <dbReference type="Proteomes" id="UP000656548"/>
    </source>
</evidence>
<evidence type="ECO:0000256" key="6">
    <source>
        <dbReference type="ARBA" id="ARBA00022840"/>
    </source>
</evidence>
<dbReference type="Proteomes" id="UP000656548">
    <property type="component" value="Unassembled WGS sequence"/>
</dbReference>
<evidence type="ECO:0000259" key="7">
    <source>
        <dbReference type="PROSITE" id="PS50011"/>
    </source>
</evidence>
<accession>A0ABR9KYV4</accession>
<evidence type="ECO:0000256" key="1">
    <source>
        <dbReference type="ARBA" id="ARBA00012513"/>
    </source>
</evidence>
<dbReference type="InterPro" id="IPR000719">
    <property type="entry name" value="Prot_kinase_dom"/>
</dbReference>
<name>A0ABR9KYV4_9PSEU</name>
<comment type="caution">
    <text evidence="8">The sequence shown here is derived from an EMBL/GenBank/DDBJ whole genome shotgun (WGS) entry which is preliminary data.</text>
</comment>
<gene>
    <name evidence="8" type="ORF">H4W30_000578</name>
</gene>
<feature type="domain" description="Protein kinase" evidence="7">
    <location>
        <begin position="1"/>
        <end position="238"/>
    </location>
</feature>
<keyword evidence="2 8" id="KW-0723">Serine/threonine-protein kinase</keyword>
<dbReference type="SUPFAM" id="SSF56112">
    <property type="entry name" value="Protein kinase-like (PK-like)"/>
    <property type="match status" value="1"/>
</dbReference>
<evidence type="ECO:0000256" key="4">
    <source>
        <dbReference type="ARBA" id="ARBA00022741"/>
    </source>
</evidence>
<dbReference type="Gene3D" id="1.10.510.10">
    <property type="entry name" value="Transferase(Phosphotransferase) domain 1"/>
    <property type="match status" value="1"/>
</dbReference>
<protein>
    <recommendedName>
        <fullName evidence="1">non-specific serine/threonine protein kinase</fullName>
        <ecNumber evidence="1">2.7.11.1</ecNumber>
    </recommendedName>
</protein>
<evidence type="ECO:0000256" key="2">
    <source>
        <dbReference type="ARBA" id="ARBA00022527"/>
    </source>
</evidence>
<dbReference type="Pfam" id="PF00069">
    <property type="entry name" value="Pkinase"/>
    <property type="match status" value="1"/>
</dbReference>
<reference evidence="8 9" key="1">
    <citation type="submission" date="2020-10" db="EMBL/GenBank/DDBJ databases">
        <title>Sequencing the genomes of 1000 actinobacteria strains.</title>
        <authorList>
            <person name="Klenk H.-P."/>
        </authorList>
    </citation>
    <scope>NUCLEOTIDE SEQUENCE [LARGE SCALE GENOMIC DNA]</scope>
    <source>
        <strain evidence="8 9">DSM 46661</strain>
    </source>
</reference>